<dbReference type="InterPro" id="IPR036259">
    <property type="entry name" value="MFS_trans_sf"/>
</dbReference>
<keyword evidence="1" id="KW-0812">Transmembrane</keyword>
<proteinExistence type="predicted"/>
<comment type="caution">
    <text evidence="2">The sequence shown here is derived from an EMBL/GenBank/DDBJ whole genome shotgun (WGS) entry which is preliminary data.</text>
</comment>
<organism evidence="2 3">
    <name type="scientific">Paractinoplanes abujensis</name>
    <dbReference type="NCBI Taxonomy" id="882441"/>
    <lineage>
        <taxon>Bacteria</taxon>
        <taxon>Bacillati</taxon>
        <taxon>Actinomycetota</taxon>
        <taxon>Actinomycetes</taxon>
        <taxon>Micromonosporales</taxon>
        <taxon>Micromonosporaceae</taxon>
        <taxon>Paractinoplanes</taxon>
    </lineage>
</organism>
<keyword evidence="1" id="KW-1133">Transmembrane helix</keyword>
<feature type="transmembrane region" description="Helical" evidence="1">
    <location>
        <begin position="35"/>
        <end position="64"/>
    </location>
</feature>
<dbReference type="InterPro" id="IPR011701">
    <property type="entry name" value="MFS"/>
</dbReference>
<evidence type="ECO:0000313" key="3">
    <source>
        <dbReference type="Proteomes" id="UP000542742"/>
    </source>
</evidence>
<dbReference type="GO" id="GO:0022857">
    <property type="term" value="F:transmembrane transporter activity"/>
    <property type="evidence" value="ECO:0007669"/>
    <property type="project" value="InterPro"/>
</dbReference>
<dbReference type="Proteomes" id="UP000542742">
    <property type="component" value="Unassembled WGS sequence"/>
</dbReference>
<dbReference type="RefSeq" id="WP_184950021.1">
    <property type="nucleotide sequence ID" value="NZ_BOMC01000006.1"/>
</dbReference>
<dbReference type="EMBL" id="JACHMF010000001">
    <property type="protein sequence ID" value="MBB4691168.1"/>
    <property type="molecule type" value="Genomic_DNA"/>
</dbReference>
<keyword evidence="3" id="KW-1185">Reference proteome</keyword>
<accession>A0A7W7CMC9</accession>
<keyword evidence="1" id="KW-0472">Membrane</keyword>
<name>A0A7W7CMC9_9ACTN</name>
<dbReference type="Pfam" id="PF07690">
    <property type="entry name" value="MFS_1"/>
    <property type="match status" value="1"/>
</dbReference>
<protein>
    <submittedName>
        <fullName evidence="2">MFS family permease</fullName>
    </submittedName>
</protein>
<sequence length="132" mass="13664">MVQIGLGLSISGFLGVVLALPLGRLADRIGGHKAWVAGSAVGGVAFLLYPLVGAFWSFVVVLGIQALTDAGRSVYTAAAVPPEVRVRTMAFVRAYLNGGFTVGAGLGAGLGRPHPATGRRVRPVRMLRCAHD</sequence>
<dbReference type="SUPFAM" id="SSF103473">
    <property type="entry name" value="MFS general substrate transporter"/>
    <property type="match status" value="1"/>
</dbReference>
<dbReference type="AlphaFoldDB" id="A0A7W7CMC9"/>
<evidence type="ECO:0000256" key="1">
    <source>
        <dbReference type="SAM" id="Phobius"/>
    </source>
</evidence>
<dbReference type="Gene3D" id="1.20.1250.20">
    <property type="entry name" value="MFS general substrate transporter like domains"/>
    <property type="match status" value="1"/>
</dbReference>
<evidence type="ECO:0000313" key="2">
    <source>
        <dbReference type="EMBL" id="MBB4691168.1"/>
    </source>
</evidence>
<gene>
    <name evidence="2" type="ORF">BKA14_001316</name>
</gene>
<reference evidence="2 3" key="1">
    <citation type="submission" date="2020-08" db="EMBL/GenBank/DDBJ databases">
        <title>Sequencing the genomes of 1000 actinobacteria strains.</title>
        <authorList>
            <person name="Klenk H.-P."/>
        </authorList>
    </citation>
    <scope>NUCLEOTIDE SEQUENCE [LARGE SCALE GENOMIC DNA]</scope>
    <source>
        <strain evidence="2 3">DSM 45518</strain>
    </source>
</reference>